<dbReference type="EMBL" id="LANU01000003">
    <property type="protein sequence ID" value="KJV63400.1"/>
    <property type="molecule type" value="Genomic_DNA"/>
</dbReference>
<evidence type="ECO:0000256" key="1">
    <source>
        <dbReference type="SAM" id="Phobius"/>
    </source>
</evidence>
<sequence length="37" mass="4288">MIYININAQQVLYILSLVIIRMLPTLCQKVILAMIKL</sequence>
<reference evidence="2 3" key="1">
    <citation type="submission" date="2015-02" db="EMBL/GenBank/DDBJ databases">
        <title>Genome Sequencing of Rickettsiales.</title>
        <authorList>
            <person name="Daugherty S.C."/>
            <person name="Su Q."/>
            <person name="Abolude K."/>
            <person name="Beier-Sexton M."/>
            <person name="Carlyon J.A."/>
            <person name="Carter R."/>
            <person name="Day N.P."/>
            <person name="Dumler S.J."/>
            <person name="Dyachenko V."/>
            <person name="Godinez A."/>
            <person name="Kurtti T.J."/>
            <person name="Lichay M."/>
            <person name="Mullins K.E."/>
            <person name="Ott S."/>
            <person name="Pappas-Brown V."/>
            <person name="Paris D.H."/>
            <person name="Patel P."/>
            <person name="Richards A.L."/>
            <person name="Sadzewicz L."/>
            <person name="Sears K."/>
            <person name="Seidman D."/>
            <person name="Sengamalay N."/>
            <person name="Stenos J."/>
            <person name="Tallon L.J."/>
            <person name="Vincent G."/>
            <person name="Fraser C.M."/>
            <person name="Munderloh U."/>
            <person name="Dunning-Hotopp J.C."/>
        </authorList>
    </citation>
    <scope>NUCLEOTIDE SEQUENCE [LARGE SCALE GENOMIC DNA]</scope>
    <source>
        <strain evidence="2 3">EmCRT</strain>
    </source>
</reference>
<comment type="caution">
    <text evidence="2">The sequence shown here is derived from an EMBL/GenBank/DDBJ whole genome shotgun (WGS) entry which is preliminary data.</text>
</comment>
<evidence type="ECO:0000313" key="2">
    <source>
        <dbReference type="EMBL" id="KJV63400.1"/>
    </source>
</evidence>
<protein>
    <submittedName>
        <fullName evidence="2">Putative membrane protein</fullName>
    </submittedName>
</protein>
<proteinExistence type="predicted"/>
<organism evidence="2 3">
    <name type="scientific">Ehrlichia cf. muris str. EmCRT</name>
    <dbReference type="NCBI Taxonomy" id="1359167"/>
    <lineage>
        <taxon>Bacteria</taxon>
        <taxon>Pseudomonadati</taxon>
        <taxon>Pseudomonadota</taxon>
        <taxon>Alphaproteobacteria</taxon>
        <taxon>Rickettsiales</taxon>
        <taxon>Anaplasmataceae</taxon>
        <taxon>Ehrlichia</taxon>
    </lineage>
</organism>
<keyword evidence="1" id="KW-0812">Transmembrane</keyword>
<name>A0A0F3N5Q0_9RICK</name>
<dbReference type="AlphaFoldDB" id="A0A0F3N5Q0"/>
<dbReference type="Proteomes" id="UP000033546">
    <property type="component" value="Unassembled WGS sequence"/>
</dbReference>
<accession>A0A0F3N5Q0</accession>
<keyword evidence="1" id="KW-0472">Membrane</keyword>
<gene>
    <name evidence="2" type="ORF">EMUCRT_0854</name>
</gene>
<feature type="transmembrane region" description="Helical" evidence="1">
    <location>
        <begin position="12"/>
        <end position="35"/>
    </location>
</feature>
<evidence type="ECO:0000313" key="3">
    <source>
        <dbReference type="Proteomes" id="UP000033546"/>
    </source>
</evidence>
<keyword evidence="1" id="KW-1133">Transmembrane helix</keyword>